<reference evidence="2 3" key="1">
    <citation type="submission" date="2016-05" db="EMBL/GenBank/DDBJ databases">
        <title>A degradative enzymes factory behind the ericoid mycorrhizal symbiosis.</title>
        <authorList>
            <consortium name="DOE Joint Genome Institute"/>
            <person name="Martino E."/>
            <person name="Morin E."/>
            <person name="Grelet G."/>
            <person name="Kuo A."/>
            <person name="Kohler A."/>
            <person name="Daghino S."/>
            <person name="Barry K."/>
            <person name="Choi C."/>
            <person name="Cichocki N."/>
            <person name="Clum A."/>
            <person name="Copeland A."/>
            <person name="Hainaut M."/>
            <person name="Haridas S."/>
            <person name="Labutti K."/>
            <person name="Lindquist E."/>
            <person name="Lipzen A."/>
            <person name="Khouja H.-R."/>
            <person name="Murat C."/>
            <person name="Ohm R."/>
            <person name="Olson A."/>
            <person name="Spatafora J."/>
            <person name="Veneault-Fourrey C."/>
            <person name="Henrissat B."/>
            <person name="Grigoriev I."/>
            <person name="Martin F."/>
            <person name="Perotto S."/>
        </authorList>
    </citation>
    <scope>NUCLEOTIDE SEQUENCE [LARGE SCALE GENOMIC DNA]</scope>
    <source>
        <strain evidence="2 3">UAMH 7357</strain>
    </source>
</reference>
<gene>
    <name evidence="2" type="ORF">NA56DRAFT_646870</name>
</gene>
<dbReference type="Proteomes" id="UP000235672">
    <property type="component" value="Unassembled WGS sequence"/>
</dbReference>
<dbReference type="InterPro" id="IPR045518">
    <property type="entry name" value="2EXR"/>
</dbReference>
<keyword evidence="3" id="KW-1185">Reference proteome</keyword>
<dbReference type="AlphaFoldDB" id="A0A2J6Q133"/>
<name>A0A2J6Q133_9HELO</name>
<evidence type="ECO:0000313" key="2">
    <source>
        <dbReference type="EMBL" id="PMD20000.1"/>
    </source>
</evidence>
<proteinExistence type="predicted"/>
<sequence length="62" mass="7202">MDKPKNVFTVFPKLPPELRNRIWGLAANNELRTLDIASIPYTLFARSPIQNLPCLNFYLLAW</sequence>
<protein>
    <recommendedName>
        <fullName evidence="1">2EXR domain-containing protein</fullName>
    </recommendedName>
</protein>
<dbReference type="EMBL" id="KZ613487">
    <property type="protein sequence ID" value="PMD20000.1"/>
    <property type="molecule type" value="Genomic_DNA"/>
</dbReference>
<dbReference type="OrthoDB" id="3564783at2759"/>
<organism evidence="2 3">
    <name type="scientific">Hyaloscypha hepaticicola</name>
    <dbReference type="NCBI Taxonomy" id="2082293"/>
    <lineage>
        <taxon>Eukaryota</taxon>
        <taxon>Fungi</taxon>
        <taxon>Dikarya</taxon>
        <taxon>Ascomycota</taxon>
        <taxon>Pezizomycotina</taxon>
        <taxon>Leotiomycetes</taxon>
        <taxon>Helotiales</taxon>
        <taxon>Hyaloscyphaceae</taxon>
        <taxon>Hyaloscypha</taxon>
    </lineage>
</organism>
<evidence type="ECO:0000313" key="3">
    <source>
        <dbReference type="Proteomes" id="UP000235672"/>
    </source>
</evidence>
<feature type="domain" description="2EXR" evidence="1">
    <location>
        <begin position="8"/>
        <end position="39"/>
    </location>
</feature>
<accession>A0A2J6Q133</accession>
<evidence type="ECO:0000259" key="1">
    <source>
        <dbReference type="Pfam" id="PF20150"/>
    </source>
</evidence>
<dbReference type="Pfam" id="PF20150">
    <property type="entry name" value="2EXR"/>
    <property type="match status" value="1"/>
</dbReference>